<name>Q07RJ1_RHOP5</name>
<reference evidence="2" key="1">
    <citation type="submission" date="2006-09" db="EMBL/GenBank/DDBJ databases">
        <title>Complete sequence of Rhodopseudomonas palustris BisA53.</title>
        <authorList>
            <consortium name="US DOE Joint Genome Institute"/>
            <person name="Copeland A."/>
            <person name="Lucas S."/>
            <person name="Lapidus A."/>
            <person name="Barry K."/>
            <person name="Detter J.C."/>
            <person name="Glavina del Rio T."/>
            <person name="Hammon N."/>
            <person name="Israni S."/>
            <person name="Dalin E."/>
            <person name="Tice H."/>
            <person name="Pitluck S."/>
            <person name="Chain P."/>
            <person name="Malfatti S."/>
            <person name="Shin M."/>
            <person name="Vergez L."/>
            <person name="Schmutz J."/>
            <person name="Larimer F."/>
            <person name="Land M."/>
            <person name="Hauser L."/>
            <person name="Pelletier D.A."/>
            <person name="Kyrpides N."/>
            <person name="Kim E."/>
            <person name="Harwood C.S."/>
            <person name="Oda Y."/>
            <person name="Richardson P."/>
        </authorList>
    </citation>
    <scope>NUCLEOTIDE SEQUENCE [LARGE SCALE GENOMIC DNA]</scope>
    <source>
        <strain evidence="2">BisA53</strain>
    </source>
</reference>
<dbReference type="HOGENOM" id="CLU_119030_0_0_5"/>
<keyword evidence="1" id="KW-1133">Transmembrane helix</keyword>
<feature type="transmembrane region" description="Helical" evidence="1">
    <location>
        <begin position="164"/>
        <end position="185"/>
    </location>
</feature>
<keyword evidence="1" id="KW-0472">Membrane</keyword>
<dbReference type="AlphaFoldDB" id="Q07RJ1"/>
<sequence length="204" mass="22621">MDAMTAEPRDLTDPIEADAGNHYAYRASLIGGARRFDLMQDGLAFQIGNRSGIWRYDSIALVRLSFRPVSMQSRRFRADLQNTDGERLSVVSTTWQTVALMAPQDQAYRAFIVALHRKMSAAGSRAELVGGLKPWAYNAALVVLALLAVAMTGLLARAVATGEWAGIIFFLGFTALFVWQIGGFIHRNKPRRYTFDALPKELLP</sequence>
<evidence type="ECO:0008006" key="3">
    <source>
        <dbReference type="Google" id="ProtNLM"/>
    </source>
</evidence>
<organism evidence="2">
    <name type="scientific">Rhodopseudomonas palustris (strain BisA53)</name>
    <dbReference type="NCBI Taxonomy" id="316055"/>
    <lineage>
        <taxon>Bacteria</taxon>
        <taxon>Pseudomonadati</taxon>
        <taxon>Pseudomonadota</taxon>
        <taxon>Alphaproteobacteria</taxon>
        <taxon>Hyphomicrobiales</taxon>
        <taxon>Nitrobacteraceae</taxon>
        <taxon>Rhodopseudomonas</taxon>
    </lineage>
</organism>
<feature type="transmembrane region" description="Helical" evidence="1">
    <location>
        <begin position="135"/>
        <end position="158"/>
    </location>
</feature>
<dbReference type="KEGG" id="rpe:RPE_1493"/>
<keyword evidence="1" id="KW-0812">Transmembrane</keyword>
<gene>
    <name evidence="2" type="ordered locus">RPE_1493</name>
</gene>
<proteinExistence type="predicted"/>
<dbReference type="eggNOG" id="ENOG5032V6Z">
    <property type="taxonomic scope" value="Bacteria"/>
</dbReference>
<protein>
    <recommendedName>
        <fullName evidence="3">Bll5862 protein</fullName>
    </recommendedName>
</protein>
<dbReference type="EMBL" id="CP000463">
    <property type="protein sequence ID" value="ABJ05443.1"/>
    <property type="molecule type" value="Genomic_DNA"/>
</dbReference>
<dbReference type="STRING" id="316055.RPE_1493"/>
<accession>Q07RJ1</accession>
<evidence type="ECO:0000313" key="2">
    <source>
        <dbReference type="EMBL" id="ABJ05443.1"/>
    </source>
</evidence>
<evidence type="ECO:0000256" key="1">
    <source>
        <dbReference type="SAM" id="Phobius"/>
    </source>
</evidence>